<dbReference type="InterPro" id="IPR001279">
    <property type="entry name" value="Metallo-B-lactamas"/>
</dbReference>
<evidence type="ECO:0000256" key="1">
    <source>
        <dbReference type="ARBA" id="ARBA00005250"/>
    </source>
</evidence>
<dbReference type="CDD" id="cd16282">
    <property type="entry name" value="metallo-hydrolase-like_MBL-fold"/>
    <property type="match status" value="1"/>
</dbReference>
<evidence type="ECO:0000259" key="2">
    <source>
        <dbReference type="SMART" id="SM00849"/>
    </source>
</evidence>
<feature type="domain" description="Metallo-beta-lactamase" evidence="2">
    <location>
        <begin position="29"/>
        <end position="230"/>
    </location>
</feature>
<dbReference type="Gene3D" id="3.60.15.10">
    <property type="entry name" value="Ribonuclease Z/Hydroxyacylglutathione hydrolase-like"/>
    <property type="match status" value="1"/>
</dbReference>
<proteinExistence type="inferred from homology"/>
<organism evidence="3 4">
    <name type="scientific">Sphingobium fluviale</name>
    <dbReference type="NCBI Taxonomy" id="2506423"/>
    <lineage>
        <taxon>Bacteria</taxon>
        <taxon>Pseudomonadati</taxon>
        <taxon>Pseudomonadota</taxon>
        <taxon>Alphaproteobacteria</taxon>
        <taxon>Sphingomonadales</taxon>
        <taxon>Sphingomonadaceae</taxon>
        <taxon>Sphingobium</taxon>
    </lineage>
</organism>
<evidence type="ECO:0000313" key="4">
    <source>
        <dbReference type="Proteomes" id="UP000290958"/>
    </source>
</evidence>
<dbReference type="OrthoDB" id="7203514at2"/>
<evidence type="ECO:0000313" key="3">
    <source>
        <dbReference type="EMBL" id="RXR26015.1"/>
    </source>
</evidence>
<gene>
    <name evidence="3" type="ORF">EQG66_13170</name>
</gene>
<sequence>MSKWAYDKGLQEIGPGAYAYLQPDGSWGWNNAGLITDEDQSLLIDTLFGLKLTGEMLAVMADAVPAAKNIDFLVNTHNDADHIFGNQLVKGAHILASKAAADEFLNVTPEDYRKIFGNWQELGAGAHYIHENCALTVEDAAGVIVTLPHETFVKEKRLKVGNKNVVLAAVGPAHSSGDVLVHSVEDRVVYTGDLLFNKSYPVLWEGSIEGWIAACDHILSLDVDVVMPGHGPIADKSSVTEFRTFMVRFQEETRRRFEAGLSIMDTALEIAELPDLPDWDLPERIIGAVNFLYRQYGSPEATANFLEIYGLFDRFLDKRAARAAAGHSGCGHSH</sequence>
<dbReference type="InterPro" id="IPR050855">
    <property type="entry name" value="NDM-1-like"/>
</dbReference>
<dbReference type="AlphaFoldDB" id="A0A4V1N377"/>
<protein>
    <submittedName>
        <fullName evidence="3">MBL fold metallo-hydrolase</fullName>
    </submittedName>
</protein>
<dbReference type="Proteomes" id="UP000290958">
    <property type="component" value="Unassembled WGS sequence"/>
</dbReference>
<keyword evidence="3" id="KW-0378">Hydrolase</keyword>
<reference evidence="4" key="1">
    <citation type="submission" date="2019-01" db="EMBL/GenBank/DDBJ databases">
        <title>Cytophagaceae bacterium strain CAR-16.</title>
        <authorList>
            <person name="Chen W.-M."/>
        </authorList>
    </citation>
    <scope>NUCLEOTIDE SEQUENCE [LARGE SCALE GENOMIC DNA]</scope>
    <source>
        <strain evidence="4">CHR27</strain>
    </source>
</reference>
<dbReference type="EMBL" id="SBKP01000016">
    <property type="protein sequence ID" value="RXR26015.1"/>
    <property type="molecule type" value="Genomic_DNA"/>
</dbReference>
<keyword evidence="4" id="KW-1185">Reference proteome</keyword>
<comment type="similarity">
    <text evidence="1">Belongs to the metallo-beta-lactamase superfamily. Class-B beta-lactamase family.</text>
</comment>
<comment type="caution">
    <text evidence="3">The sequence shown here is derived from an EMBL/GenBank/DDBJ whole genome shotgun (WGS) entry which is preliminary data.</text>
</comment>
<dbReference type="SUPFAM" id="SSF56281">
    <property type="entry name" value="Metallo-hydrolase/oxidoreductase"/>
    <property type="match status" value="1"/>
</dbReference>
<dbReference type="PANTHER" id="PTHR42951:SF4">
    <property type="entry name" value="ACYL-COENZYME A THIOESTERASE MBLAC2"/>
    <property type="match status" value="1"/>
</dbReference>
<dbReference type="RefSeq" id="WP_129405063.1">
    <property type="nucleotide sequence ID" value="NZ_SBKP01000016.1"/>
</dbReference>
<dbReference type="PANTHER" id="PTHR42951">
    <property type="entry name" value="METALLO-BETA-LACTAMASE DOMAIN-CONTAINING"/>
    <property type="match status" value="1"/>
</dbReference>
<dbReference type="Pfam" id="PF00753">
    <property type="entry name" value="Lactamase_B"/>
    <property type="match status" value="1"/>
</dbReference>
<dbReference type="GO" id="GO:0016787">
    <property type="term" value="F:hydrolase activity"/>
    <property type="evidence" value="ECO:0007669"/>
    <property type="project" value="UniProtKB-KW"/>
</dbReference>
<dbReference type="SMART" id="SM00849">
    <property type="entry name" value="Lactamase_B"/>
    <property type="match status" value="1"/>
</dbReference>
<accession>A0A4V1N377</accession>
<dbReference type="GO" id="GO:0017001">
    <property type="term" value="P:antibiotic catabolic process"/>
    <property type="evidence" value="ECO:0007669"/>
    <property type="project" value="UniProtKB-ARBA"/>
</dbReference>
<name>A0A4V1N377_9SPHN</name>
<dbReference type="InterPro" id="IPR036866">
    <property type="entry name" value="RibonucZ/Hydroxyglut_hydro"/>
</dbReference>